<feature type="region of interest" description="Disordered" evidence="1">
    <location>
        <begin position="61"/>
        <end position="107"/>
    </location>
</feature>
<organism evidence="3 4">
    <name type="scientific">Actinomadura fulvescens</name>
    <dbReference type="NCBI Taxonomy" id="46160"/>
    <lineage>
        <taxon>Bacteria</taxon>
        <taxon>Bacillati</taxon>
        <taxon>Actinomycetota</taxon>
        <taxon>Actinomycetes</taxon>
        <taxon>Streptosporangiales</taxon>
        <taxon>Thermomonosporaceae</taxon>
        <taxon>Actinomadura</taxon>
    </lineage>
</organism>
<protein>
    <submittedName>
        <fullName evidence="3">Uncharacterized protein</fullName>
    </submittedName>
</protein>
<keyword evidence="4" id="KW-1185">Reference proteome</keyword>
<gene>
    <name evidence="3" type="ORF">GCM10010411_90780</name>
</gene>
<dbReference type="EMBL" id="BAAATD010000022">
    <property type="protein sequence ID" value="GAA2637238.1"/>
    <property type="molecule type" value="Genomic_DNA"/>
</dbReference>
<keyword evidence="2" id="KW-0472">Membrane</keyword>
<evidence type="ECO:0000256" key="2">
    <source>
        <dbReference type="SAM" id="Phobius"/>
    </source>
</evidence>
<accession>A0ABP6D9I9</accession>
<evidence type="ECO:0000313" key="3">
    <source>
        <dbReference type="EMBL" id="GAA2637238.1"/>
    </source>
</evidence>
<evidence type="ECO:0000256" key="1">
    <source>
        <dbReference type="SAM" id="MobiDB-lite"/>
    </source>
</evidence>
<feature type="transmembrane region" description="Helical" evidence="2">
    <location>
        <begin position="9"/>
        <end position="28"/>
    </location>
</feature>
<dbReference type="RefSeq" id="WP_344548997.1">
    <property type="nucleotide sequence ID" value="NZ_BAAATD010000022.1"/>
</dbReference>
<keyword evidence="2" id="KW-1133">Transmembrane helix</keyword>
<sequence length="107" mass="11395">MSARRPRRAWWNIAALAPALACGAMIGWLLDQGLLAAAATSILVMGIIVVTEITCRRLHRKEPGVTDPVDVPRPGDSPPGASRDALEIPKAASSPTGCDRPTSRERD</sequence>
<comment type="caution">
    <text evidence="3">The sequence shown here is derived from an EMBL/GenBank/DDBJ whole genome shotgun (WGS) entry which is preliminary data.</text>
</comment>
<reference evidence="4" key="1">
    <citation type="journal article" date="2019" name="Int. J. Syst. Evol. Microbiol.">
        <title>The Global Catalogue of Microorganisms (GCM) 10K type strain sequencing project: providing services to taxonomists for standard genome sequencing and annotation.</title>
        <authorList>
            <consortium name="The Broad Institute Genomics Platform"/>
            <consortium name="The Broad Institute Genome Sequencing Center for Infectious Disease"/>
            <person name="Wu L."/>
            <person name="Ma J."/>
        </authorList>
    </citation>
    <scope>NUCLEOTIDE SEQUENCE [LARGE SCALE GENOMIC DNA]</scope>
    <source>
        <strain evidence="4">JCM 6833</strain>
    </source>
</reference>
<dbReference type="Proteomes" id="UP001501509">
    <property type="component" value="Unassembled WGS sequence"/>
</dbReference>
<evidence type="ECO:0000313" key="4">
    <source>
        <dbReference type="Proteomes" id="UP001501509"/>
    </source>
</evidence>
<proteinExistence type="predicted"/>
<keyword evidence="2" id="KW-0812">Transmembrane</keyword>
<name>A0ABP6D9I9_9ACTN</name>
<feature type="transmembrane region" description="Helical" evidence="2">
    <location>
        <begin position="34"/>
        <end position="53"/>
    </location>
</feature>